<reference evidence="4 5" key="1">
    <citation type="submission" date="2015-12" db="EMBL/GenBank/DDBJ databases">
        <title>Draft genome sequence of Acidibacillus ferrooxidans ITV001, isolated from a chalcopyrite acid mine drainage site in Brazil.</title>
        <authorList>
            <person name="Dall'Agnol H."/>
            <person name="Nancucheo I."/>
            <person name="Johnson B."/>
            <person name="Oliveira R."/>
            <person name="Leite L."/>
            <person name="Pylro V."/>
            <person name="Nunes G.L."/>
            <person name="Tzotzos G."/>
            <person name="Fernandes G.R."/>
            <person name="Dutra J."/>
            <person name="Orellana S.C."/>
            <person name="Oliveira G."/>
        </authorList>
    </citation>
    <scope>NUCLEOTIDE SEQUENCE [LARGE SCALE GENOMIC DNA]</scope>
    <source>
        <strain evidence="5">ITV01</strain>
    </source>
</reference>
<dbReference type="Pfam" id="PF02903">
    <property type="entry name" value="Alpha-amylase_N"/>
    <property type="match status" value="1"/>
</dbReference>
<dbReference type="CDD" id="cd11338">
    <property type="entry name" value="AmyAc_CMD"/>
    <property type="match status" value="1"/>
</dbReference>
<dbReference type="AlphaFoldDB" id="A0A117SY05"/>
<evidence type="ECO:0000256" key="1">
    <source>
        <dbReference type="ARBA" id="ARBA00022801"/>
    </source>
</evidence>
<dbReference type="SUPFAM" id="SSF51011">
    <property type="entry name" value="Glycosyl hydrolase domain"/>
    <property type="match status" value="1"/>
</dbReference>
<dbReference type="InterPro" id="IPR014756">
    <property type="entry name" value="Ig_E-set"/>
</dbReference>
<dbReference type="PANTHER" id="PTHR10357:SF210">
    <property type="entry name" value="MALTODEXTRIN GLUCOSIDASE"/>
    <property type="match status" value="1"/>
</dbReference>
<dbReference type="RefSeq" id="WP_067715160.1">
    <property type="nucleotide sequence ID" value="NZ_LPVJ01000029.1"/>
</dbReference>
<accession>A0A117SY05</accession>
<evidence type="ECO:0000259" key="3">
    <source>
        <dbReference type="SMART" id="SM00642"/>
    </source>
</evidence>
<dbReference type="Gene3D" id="3.90.400.10">
    <property type="entry name" value="Oligo-1,6-glucosidase, Domain 2"/>
    <property type="match status" value="1"/>
</dbReference>
<dbReference type="InterPro" id="IPR045857">
    <property type="entry name" value="O16G_dom_2"/>
</dbReference>
<dbReference type="SUPFAM" id="SSF81296">
    <property type="entry name" value="E set domains"/>
    <property type="match status" value="1"/>
</dbReference>
<keyword evidence="1" id="KW-0378">Hydrolase</keyword>
<dbReference type="SUPFAM" id="SSF51445">
    <property type="entry name" value="(Trans)glycosidases"/>
    <property type="match status" value="1"/>
</dbReference>
<evidence type="ECO:0000313" key="5">
    <source>
        <dbReference type="Proteomes" id="UP000053557"/>
    </source>
</evidence>
<evidence type="ECO:0000256" key="2">
    <source>
        <dbReference type="ARBA" id="ARBA00023295"/>
    </source>
</evidence>
<dbReference type="OrthoDB" id="9805159at2"/>
<name>A0A117SY05_9BACL</name>
<dbReference type="Gene3D" id="3.20.20.80">
    <property type="entry name" value="Glycosidases"/>
    <property type="match status" value="1"/>
</dbReference>
<dbReference type="InterPro" id="IPR006047">
    <property type="entry name" value="GH13_cat_dom"/>
</dbReference>
<dbReference type="SMART" id="SM00642">
    <property type="entry name" value="Aamy"/>
    <property type="match status" value="1"/>
</dbReference>
<feature type="domain" description="Glycosyl hydrolase family 13 catalytic" evidence="3">
    <location>
        <begin position="138"/>
        <end position="494"/>
    </location>
</feature>
<dbReference type="InterPro" id="IPR004185">
    <property type="entry name" value="Glyco_hydro_13_lg-like_dom"/>
</dbReference>
<dbReference type="GO" id="GO:0004553">
    <property type="term" value="F:hydrolase activity, hydrolyzing O-glycosyl compounds"/>
    <property type="evidence" value="ECO:0007669"/>
    <property type="project" value="InterPro"/>
</dbReference>
<protein>
    <recommendedName>
        <fullName evidence="3">Glycosyl hydrolase family 13 catalytic domain-containing protein</fullName>
    </recommendedName>
</protein>
<dbReference type="PANTHER" id="PTHR10357">
    <property type="entry name" value="ALPHA-AMYLASE FAMILY MEMBER"/>
    <property type="match status" value="1"/>
</dbReference>
<dbReference type="Gene3D" id="2.60.40.10">
    <property type="entry name" value="Immunoglobulins"/>
    <property type="match status" value="1"/>
</dbReference>
<organism evidence="4 5">
    <name type="scientific">Ferroacidibacillus organovorans</name>
    <dbReference type="NCBI Taxonomy" id="1765683"/>
    <lineage>
        <taxon>Bacteria</taxon>
        <taxon>Bacillati</taxon>
        <taxon>Bacillota</taxon>
        <taxon>Bacilli</taxon>
        <taxon>Bacillales</taxon>
        <taxon>Alicyclobacillaceae</taxon>
        <taxon>Ferroacidibacillus</taxon>
    </lineage>
</organism>
<dbReference type="InterPro" id="IPR017853">
    <property type="entry name" value="GH"/>
</dbReference>
<keyword evidence="2" id="KW-0326">Glycosidase</keyword>
<dbReference type="Pfam" id="PF00128">
    <property type="entry name" value="Alpha-amylase"/>
    <property type="match status" value="1"/>
</dbReference>
<comment type="caution">
    <text evidence="4">The sequence shown here is derived from an EMBL/GenBank/DDBJ whole genome shotgun (WGS) entry which is preliminary data.</text>
</comment>
<dbReference type="EMBL" id="LPVJ01000029">
    <property type="protein sequence ID" value="KUO96095.1"/>
    <property type="molecule type" value="Genomic_DNA"/>
</dbReference>
<evidence type="ECO:0000313" key="4">
    <source>
        <dbReference type="EMBL" id="KUO96095.1"/>
    </source>
</evidence>
<gene>
    <name evidence="4" type="ORF">ATW55_01630</name>
</gene>
<proteinExistence type="predicted"/>
<dbReference type="GO" id="GO:0005975">
    <property type="term" value="P:carbohydrate metabolic process"/>
    <property type="evidence" value="ECO:0007669"/>
    <property type="project" value="InterPro"/>
</dbReference>
<keyword evidence="5" id="KW-1185">Reference proteome</keyword>
<dbReference type="InterPro" id="IPR013783">
    <property type="entry name" value="Ig-like_fold"/>
</dbReference>
<sequence length="592" mass="67405">MSVLRDLHLATYHESVEPYAYADGDALVVRLRVPAIVESVSVIHYDKFKRDETLQNVKAQWYAREDREFVLFQARLTRTSKRFRYFFSIQALGETYCYSRSGITFDEPNDADTFEVPYLGERDRYSPPEWTKGAVYYQIFPERFYRSGTIANDHTLSAWDETPTADSFFGGDLPGILAKLDHLTTLGVDVLYMTPVFQAPSNHKYDTVDYFQVDPNFGSNQDLKRLVDACHKRGIRVVLDAVFNHMGANHPVFKDLLEKGADSLYASQIIARDWPLSPETLNYETFGYVANMPKWRTAHPAVEQMLCNVGTHWMKETGVDGFRLDVSDEVEHAFWKTFRKAIKAENSDALICGEIWQVATPWLRGDEFDAVMNYPLGRAILDYAAAATLCAEEFLYRVEKIRSLYPEHVLASLWCLLDSHDTARLLTLCDENTARAKLASFIQFTMIGAPLLYYGDEVGMTGGNDPLCRGGMIWDHVQQNHSLFLHYQELIALRKQYAALKDGVYRPLFARDNLDICAYLRRCEKTGDTLIALVNGTAEEQFVTVTDALIDDVVYTLVTGDGPETFTKNKPLTIAPYTALLYVKTGRDSYGR</sequence>
<dbReference type="Proteomes" id="UP000053557">
    <property type="component" value="Unassembled WGS sequence"/>
</dbReference>
<dbReference type="CDD" id="cd02857">
    <property type="entry name" value="E_set_CDase_PDE_N"/>
    <property type="match status" value="1"/>
</dbReference>